<keyword evidence="4" id="KW-1185">Reference proteome</keyword>
<evidence type="ECO:0000313" key="3">
    <source>
        <dbReference type="EMBL" id="EFG03816.2"/>
    </source>
</evidence>
<protein>
    <submittedName>
        <fullName evidence="3">N-acetylmuramyl-L-alanine amidase, negative regulator of AmpC, AmpD</fullName>
    </submittedName>
</protein>
<evidence type="ECO:0000256" key="1">
    <source>
        <dbReference type="SAM" id="Phobius"/>
    </source>
</evidence>
<dbReference type="OrthoDB" id="66275at2"/>
<name>B5GS23_STRCL</name>
<accession>B5GS23</accession>
<dbReference type="InterPro" id="IPR002502">
    <property type="entry name" value="Amidase_domain"/>
</dbReference>
<keyword evidence="1" id="KW-1133">Transmembrane helix</keyword>
<dbReference type="GO" id="GO:0008745">
    <property type="term" value="F:N-acetylmuramoyl-L-alanine amidase activity"/>
    <property type="evidence" value="ECO:0007669"/>
    <property type="project" value="InterPro"/>
</dbReference>
<dbReference type="eggNOG" id="COG3023">
    <property type="taxonomic scope" value="Bacteria"/>
</dbReference>
<reference evidence="3 4" key="1">
    <citation type="journal article" date="2010" name="Genome Biol. Evol.">
        <title>The sequence of a 1.8-mb bacterial linear plasmid reveals a rich evolutionary reservoir of secondary metabolic pathways.</title>
        <authorList>
            <person name="Medema M.H."/>
            <person name="Trefzer A."/>
            <person name="Kovalchuk A."/>
            <person name="van den Berg M."/>
            <person name="Mueller U."/>
            <person name="Heijne W."/>
            <person name="Wu L."/>
            <person name="Alam M.T."/>
            <person name="Ronning C.M."/>
            <person name="Nierman W.C."/>
            <person name="Bovenberg R.A.L."/>
            <person name="Breitling R."/>
            <person name="Takano E."/>
        </authorList>
    </citation>
    <scope>NUCLEOTIDE SEQUENCE [LARGE SCALE GENOMIC DNA]</scope>
    <source>
        <strain evidence="4">ATCC 27064 / DSM 738 / JCM 4710 / NBRC 13307 / NCIMB 12785 / NRRL 3585 / VKM Ac-602</strain>
        <plasmid evidence="3">pSCL4</plasmid>
    </source>
</reference>
<dbReference type="Proteomes" id="UP000002357">
    <property type="component" value="Plasmid pSCL4"/>
</dbReference>
<dbReference type="GO" id="GO:0009253">
    <property type="term" value="P:peptidoglycan catabolic process"/>
    <property type="evidence" value="ECO:0007669"/>
    <property type="project" value="InterPro"/>
</dbReference>
<evidence type="ECO:0000259" key="2">
    <source>
        <dbReference type="SMART" id="SM00644"/>
    </source>
</evidence>
<dbReference type="AlphaFoldDB" id="B5GS23"/>
<geneLocation type="plasmid" evidence="3 4">
    <name>pSCL4</name>
</geneLocation>
<keyword evidence="1" id="KW-0472">Membrane</keyword>
<proteinExistence type="predicted"/>
<organism evidence="3 4">
    <name type="scientific">Streptomyces clavuligerus</name>
    <dbReference type="NCBI Taxonomy" id="1901"/>
    <lineage>
        <taxon>Bacteria</taxon>
        <taxon>Bacillati</taxon>
        <taxon>Actinomycetota</taxon>
        <taxon>Actinomycetes</taxon>
        <taxon>Kitasatosporales</taxon>
        <taxon>Streptomycetaceae</taxon>
        <taxon>Streptomyces</taxon>
    </lineage>
</organism>
<dbReference type="SUPFAM" id="SSF55846">
    <property type="entry name" value="N-acetylmuramoyl-L-alanine amidase-like"/>
    <property type="match status" value="1"/>
</dbReference>
<dbReference type="Pfam" id="PF01510">
    <property type="entry name" value="Amidase_2"/>
    <property type="match status" value="1"/>
</dbReference>
<keyword evidence="3" id="KW-0614">Plasmid</keyword>
<evidence type="ECO:0000313" key="4">
    <source>
        <dbReference type="Proteomes" id="UP000002357"/>
    </source>
</evidence>
<feature type="domain" description="N-acetylmuramoyl-L-alanine amidase" evidence="2">
    <location>
        <begin position="105"/>
        <end position="237"/>
    </location>
</feature>
<dbReference type="InterPro" id="IPR036505">
    <property type="entry name" value="Amidase/PGRP_sf"/>
</dbReference>
<dbReference type="SMART" id="SM00644">
    <property type="entry name" value="Ami_2"/>
    <property type="match status" value="1"/>
</dbReference>
<gene>
    <name evidence="3" type="ORF">SCLAV_p0325</name>
</gene>
<dbReference type="EMBL" id="CM000914">
    <property type="protein sequence ID" value="EFG03816.2"/>
    <property type="molecule type" value="Genomic_DNA"/>
</dbReference>
<sequence length="261" mass="28321">MIMITGHVGAHGDLLQQQCGNRRRHEMSMTGTHRRPTRRGVLALGAGLALAPVPVALLLGTGRTSVRQPPAVPQPRTVRKFRATSASPVPVPPGWMAGVLRKPIGVNFRRGGRGGQRGLILHVQEGEGSLFERFSHPMTRSSAHFWVSQAGEIEQYVSVHDRAWTQSAGNPDWVSVETSGFATEPLTAPQVEAVARVYVWGAREHGWPLEVTDSPEGRGLGTHAMGKGAWGGHACPGTLRARQRDTVMDRVRHSLLSSRTP</sequence>
<dbReference type="Gene3D" id="3.40.80.10">
    <property type="entry name" value="Peptidoglycan recognition protein-like"/>
    <property type="match status" value="1"/>
</dbReference>
<feature type="transmembrane region" description="Helical" evidence="1">
    <location>
        <begin position="41"/>
        <end position="60"/>
    </location>
</feature>
<keyword evidence="1" id="KW-0812">Transmembrane</keyword>